<dbReference type="Pfam" id="PF13637">
    <property type="entry name" value="Ank_4"/>
    <property type="match status" value="1"/>
</dbReference>
<name>G5AFY8_PHYSP</name>
<dbReference type="InParanoid" id="G5AFY8"/>
<dbReference type="EMBL" id="JH159166">
    <property type="protein sequence ID" value="EGZ05648.1"/>
    <property type="molecule type" value="Genomic_DNA"/>
</dbReference>
<sequence>MVRWLAEHPLGRELIGRRGEAPIVMTVNKAAQKFHFGVMQYLCEQFFQESGEGPSGGTVLSAVEKGRVDCVKWLLERFSFVNSLSAEDVVEKAVLWCQVGILPYFHGVDMLEKFQTIQENDGRVKRQRTGTSKPRWPRCCNVVKMAAENGDLPVFQWLYENRWSECSPRENSSEAMDTAAASGWLHIVKWLHRIPSIGCSAAAMDRAAANGSLDVRWLHKNRTEGCTTDAMDEAAYGGYLKLVKWLHAHRKEGCSTHALDSAQQTASWRWSSGCGRIGARLY</sequence>
<gene>
    <name evidence="1" type="ORF">PHYSODRAFT_342319</name>
</gene>
<dbReference type="InterPro" id="IPR052050">
    <property type="entry name" value="SecEffector_AnkRepeat"/>
</dbReference>
<dbReference type="InterPro" id="IPR036770">
    <property type="entry name" value="Ankyrin_rpt-contain_sf"/>
</dbReference>
<dbReference type="SMR" id="G5AFY8"/>
<dbReference type="GeneID" id="20648250"/>
<dbReference type="PANTHER" id="PTHR46586:SF3">
    <property type="entry name" value="ANKYRIN REPEAT-CONTAINING PROTEIN"/>
    <property type="match status" value="1"/>
</dbReference>
<evidence type="ECO:0000313" key="2">
    <source>
        <dbReference type="Proteomes" id="UP000002640"/>
    </source>
</evidence>
<keyword evidence="2" id="KW-1185">Reference proteome</keyword>
<dbReference type="KEGG" id="psoj:PHYSODRAFT_342319"/>
<evidence type="ECO:0000313" key="1">
    <source>
        <dbReference type="EMBL" id="EGZ05648.1"/>
    </source>
</evidence>
<dbReference type="OMA" id="ECSPREN"/>
<dbReference type="PANTHER" id="PTHR46586">
    <property type="entry name" value="ANKYRIN REPEAT-CONTAINING PROTEIN"/>
    <property type="match status" value="1"/>
</dbReference>
<accession>G5AFY8</accession>
<protein>
    <recommendedName>
        <fullName evidence="3">Ankyrin repeat-containing domain</fullName>
    </recommendedName>
</protein>
<reference evidence="1 2" key="1">
    <citation type="journal article" date="2006" name="Science">
        <title>Phytophthora genome sequences uncover evolutionary origins and mechanisms of pathogenesis.</title>
        <authorList>
            <person name="Tyler B.M."/>
            <person name="Tripathy S."/>
            <person name="Zhang X."/>
            <person name="Dehal P."/>
            <person name="Jiang R.H."/>
            <person name="Aerts A."/>
            <person name="Arredondo F.D."/>
            <person name="Baxter L."/>
            <person name="Bensasson D."/>
            <person name="Beynon J.L."/>
            <person name="Chapman J."/>
            <person name="Damasceno C.M."/>
            <person name="Dorrance A.E."/>
            <person name="Dou D."/>
            <person name="Dickerman A.W."/>
            <person name="Dubchak I.L."/>
            <person name="Garbelotto M."/>
            <person name="Gijzen M."/>
            <person name="Gordon S.G."/>
            <person name="Govers F."/>
            <person name="Grunwald N.J."/>
            <person name="Huang W."/>
            <person name="Ivors K.L."/>
            <person name="Jones R.W."/>
            <person name="Kamoun S."/>
            <person name="Krampis K."/>
            <person name="Lamour K.H."/>
            <person name="Lee M.K."/>
            <person name="McDonald W.H."/>
            <person name="Medina M."/>
            <person name="Meijer H.J."/>
            <person name="Nordberg E.K."/>
            <person name="Maclean D.J."/>
            <person name="Ospina-Giraldo M.D."/>
            <person name="Morris P.F."/>
            <person name="Phuntumart V."/>
            <person name="Putnam N.H."/>
            <person name="Rash S."/>
            <person name="Rose J.K."/>
            <person name="Sakihama Y."/>
            <person name="Salamov A.A."/>
            <person name="Savidor A."/>
            <person name="Scheuring C.F."/>
            <person name="Smith B.M."/>
            <person name="Sobral B.W."/>
            <person name="Terry A."/>
            <person name="Torto-Alalibo T.A."/>
            <person name="Win J."/>
            <person name="Xu Z."/>
            <person name="Zhang H."/>
            <person name="Grigoriev I.V."/>
            <person name="Rokhsar D.S."/>
            <person name="Boore J.L."/>
        </authorList>
    </citation>
    <scope>NUCLEOTIDE SEQUENCE [LARGE SCALE GENOMIC DNA]</scope>
    <source>
        <strain evidence="1 2">P6497</strain>
    </source>
</reference>
<proteinExistence type="predicted"/>
<dbReference type="InterPro" id="IPR002110">
    <property type="entry name" value="Ankyrin_rpt"/>
</dbReference>
<dbReference type="RefSeq" id="XP_009539179.1">
    <property type="nucleotide sequence ID" value="XM_009540884.1"/>
</dbReference>
<organism evidence="1 2">
    <name type="scientific">Phytophthora sojae (strain P6497)</name>
    <name type="common">Soybean stem and root rot agent</name>
    <name type="synonym">Phytophthora megasperma f. sp. glycines</name>
    <dbReference type="NCBI Taxonomy" id="1094619"/>
    <lineage>
        <taxon>Eukaryota</taxon>
        <taxon>Sar</taxon>
        <taxon>Stramenopiles</taxon>
        <taxon>Oomycota</taxon>
        <taxon>Peronosporomycetes</taxon>
        <taxon>Peronosporales</taxon>
        <taxon>Peronosporaceae</taxon>
        <taxon>Phytophthora</taxon>
    </lineage>
</organism>
<dbReference type="AlphaFoldDB" id="G5AFY8"/>
<evidence type="ECO:0008006" key="3">
    <source>
        <dbReference type="Google" id="ProtNLM"/>
    </source>
</evidence>
<dbReference type="Gene3D" id="1.25.40.20">
    <property type="entry name" value="Ankyrin repeat-containing domain"/>
    <property type="match status" value="1"/>
</dbReference>
<dbReference type="SUPFAM" id="SSF140860">
    <property type="entry name" value="Pseudo ankyrin repeat-like"/>
    <property type="match status" value="1"/>
</dbReference>
<dbReference type="Proteomes" id="UP000002640">
    <property type="component" value="Unassembled WGS sequence"/>
</dbReference>